<feature type="domain" description="Metallo-beta-lactamase" evidence="2">
    <location>
        <begin position="51"/>
        <end position="242"/>
    </location>
</feature>
<feature type="signal peptide" evidence="1">
    <location>
        <begin position="1"/>
        <end position="18"/>
    </location>
</feature>
<dbReference type="Gene3D" id="3.60.15.10">
    <property type="entry name" value="Ribonuclease Z/Hydroxyacylglutathione hydrolase-like"/>
    <property type="match status" value="1"/>
</dbReference>
<dbReference type="OrthoDB" id="536211at2759"/>
<dbReference type="EMBL" id="JABFCT010000003">
    <property type="protein sequence ID" value="KAF5876875.1"/>
    <property type="molecule type" value="Genomic_DNA"/>
</dbReference>
<proteinExistence type="predicted"/>
<protein>
    <submittedName>
        <fullName evidence="3">Putative metallo-beta-lactamase domain protein</fullName>
    </submittedName>
</protein>
<dbReference type="AlphaFoldDB" id="A0A8H6B0G1"/>
<dbReference type="Proteomes" id="UP000531561">
    <property type="component" value="Unassembled WGS sequence"/>
</dbReference>
<sequence>MFSSKSILIFMLTPFSLATTIRHPATPLSWDVFHAPELPVVDPPHNYTISPTSFTLLHGQSTAILVDAPVNIETSHALADWVSNIIGNKTLTHIYITHGHGDHFFGIPVLQKRFPGVIAVATERTIAHVAEQLTYAEFVEFWSATFPDQIPTQNETIQPLPFNGKFYLEDHLLQAVEVGQSDTYNTTVLHVPSLELVITGDAVYGECFQYLVETSTAELRAEWIRAVDKIESLQPKIVVPSHKQIWDGYGTDHFEKTRQYIKDWETLLEVATSAENLKERITALYPQRVGDWILGISIDEVFPNQNNVKGRNFFPAPRTYEQFESDQVNTMQTSFLGPKYD</sequence>
<dbReference type="SUPFAM" id="SSF56281">
    <property type="entry name" value="Metallo-hydrolase/oxidoreductase"/>
    <property type="match status" value="1"/>
</dbReference>
<evidence type="ECO:0000259" key="2">
    <source>
        <dbReference type="SMART" id="SM00849"/>
    </source>
</evidence>
<name>A0A8H6B0G1_9HELO</name>
<dbReference type="SMART" id="SM00849">
    <property type="entry name" value="Lactamase_B"/>
    <property type="match status" value="1"/>
</dbReference>
<accession>A0A8H6B0G1</accession>
<keyword evidence="1" id="KW-0732">Signal</keyword>
<evidence type="ECO:0000313" key="4">
    <source>
        <dbReference type="Proteomes" id="UP000531561"/>
    </source>
</evidence>
<dbReference type="InterPro" id="IPR050855">
    <property type="entry name" value="NDM-1-like"/>
</dbReference>
<feature type="chain" id="PRO_5034519944" evidence="1">
    <location>
        <begin position="19"/>
        <end position="341"/>
    </location>
</feature>
<dbReference type="CDD" id="cd07739">
    <property type="entry name" value="metallo-hydrolase-like_MBL-fold"/>
    <property type="match status" value="1"/>
</dbReference>
<keyword evidence="4" id="KW-1185">Reference proteome</keyword>
<reference evidence="3 4" key="1">
    <citation type="journal article" date="2020" name="Phytopathology">
        <title>A high-quality genome resource of Botrytis fragariae, a new and rapidly spreading fungal pathogen causing strawberry gray mold in the U.S.A.</title>
        <authorList>
            <person name="Wu Y."/>
            <person name="Saski C.A."/>
            <person name="Schnabel G."/>
            <person name="Xiao S."/>
            <person name="Hu M."/>
        </authorList>
    </citation>
    <scope>NUCLEOTIDE SEQUENCE [LARGE SCALE GENOMIC DNA]</scope>
    <source>
        <strain evidence="3 4">BVB16</strain>
    </source>
</reference>
<organism evidence="3 4">
    <name type="scientific">Botrytis fragariae</name>
    <dbReference type="NCBI Taxonomy" id="1964551"/>
    <lineage>
        <taxon>Eukaryota</taxon>
        <taxon>Fungi</taxon>
        <taxon>Dikarya</taxon>
        <taxon>Ascomycota</taxon>
        <taxon>Pezizomycotina</taxon>
        <taxon>Leotiomycetes</taxon>
        <taxon>Helotiales</taxon>
        <taxon>Sclerotiniaceae</taxon>
        <taxon>Botrytis</taxon>
    </lineage>
</organism>
<evidence type="ECO:0000313" key="3">
    <source>
        <dbReference type="EMBL" id="KAF5876875.1"/>
    </source>
</evidence>
<comment type="caution">
    <text evidence="3">The sequence shown here is derived from an EMBL/GenBank/DDBJ whole genome shotgun (WGS) entry which is preliminary data.</text>
</comment>
<evidence type="ECO:0000256" key="1">
    <source>
        <dbReference type="SAM" id="SignalP"/>
    </source>
</evidence>
<dbReference type="InterPro" id="IPR036866">
    <property type="entry name" value="RibonucZ/Hydroxyglut_hydro"/>
</dbReference>
<dbReference type="GeneID" id="59255359"/>
<gene>
    <name evidence="3" type="ORF">Bfra_001230</name>
</gene>
<dbReference type="Pfam" id="PF00753">
    <property type="entry name" value="Lactamase_B"/>
    <property type="match status" value="1"/>
</dbReference>
<dbReference type="RefSeq" id="XP_037195821.1">
    <property type="nucleotide sequence ID" value="XM_037331667.1"/>
</dbReference>
<dbReference type="InterPro" id="IPR001279">
    <property type="entry name" value="Metallo-B-lactamas"/>
</dbReference>
<dbReference type="PANTHER" id="PTHR42951">
    <property type="entry name" value="METALLO-BETA-LACTAMASE DOMAIN-CONTAINING"/>
    <property type="match status" value="1"/>
</dbReference>
<dbReference type="PANTHER" id="PTHR42951:SF14">
    <property type="entry name" value="METALLO-BETA-LACTAMASE SUPERFAMILY PROTEIN"/>
    <property type="match status" value="1"/>
</dbReference>